<keyword evidence="2" id="KW-0520">NAD</keyword>
<dbReference type="SUPFAM" id="SSF52467">
    <property type="entry name" value="DHS-like NAD/FAD-binding domain"/>
    <property type="match status" value="1"/>
</dbReference>
<feature type="compositionally biased region" description="Polar residues" evidence="3">
    <location>
        <begin position="73"/>
        <end position="86"/>
    </location>
</feature>
<reference evidence="4" key="1">
    <citation type="journal article" date="2020" name="mSystems">
        <title>Genome- and Community-Level Interaction Insights into Carbon Utilization and Element Cycling Functions of Hydrothermarchaeota in Hydrothermal Sediment.</title>
        <authorList>
            <person name="Zhou Z."/>
            <person name="Liu Y."/>
            <person name="Xu W."/>
            <person name="Pan J."/>
            <person name="Luo Z.H."/>
            <person name="Li M."/>
        </authorList>
    </citation>
    <scope>NUCLEOTIDE SEQUENCE [LARGE SCALE GENOMIC DNA]</scope>
    <source>
        <strain evidence="4">SpSt-716</strain>
    </source>
</reference>
<evidence type="ECO:0000313" key="4">
    <source>
        <dbReference type="EMBL" id="HGI75742.1"/>
    </source>
</evidence>
<dbReference type="Gene3D" id="3.40.910.10">
    <property type="entry name" value="Deoxyhypusine synthase"/>
    <property type="match status" value="1"/>
</dbReference>
<evidence type="ECO:0000256" key="2">
    <source>
        <dbReference type="ARBA" id="ARBA00023027"/>
    </source>
</evidence>
<dbReference type="InterPro" id="IPR029035">
    <property type="entry name" value="DHS-like_NAD/FAD-binding_dom"/>
</dbReference>
<dbReference type="PANTHER" id="PTHR11703:SF0">
    <property type="entry name" value="DEOXYHYPUSINE SYNTHASE"/>
    <property type="match status" value="1"/>
</dbReference>
<dbReference type="PANTHER" id="PTHR11703">
    <property type="entry name" value="DEOXYHYPUSINE SYNTHASE"/>
    <property type="match status" value="1"/>
</dbReference>
<dbReference type="AlphaFoldDB" id="A0A7V3YN71"/>
<gene>
    <name evidence="4" type="ORF">ENU96_08725</name>
</gene>
<evidence type="ECO:0000256" key="3">
    <source>
        <dbReference type="SAM" id="MobiDB-lite"/>
    </source>
</evidence>
<dbReference type="InterPro" id="IPR002773">
    <property type="entry name" value="Deoxyhypusine_synthase"/>
</dbReference>
<dbReference type="EMBL" id="DTEN01000350">
    <property type="protein sequence ID" value="HGI75742.1"/>
    <property type="molecule type" value="Genomic_DNA"/>
</dbReference>
<dbReference type="GO" id="GO:0034038">
    <property type="term" value="F:deoxyhypusine synthase activity"/>
    <property type="evidence" value="ECO:0007669"/>
    <property type="project" value="TreeGrafter"/>
</dbReference>
<dbReference type="GO" id="GO:0005737">
    <property type="term" value="C:cytoplasm"/>
    <property type="evidence" value="ECO:0007669"/>
    <property type="project" value="TreeGrafter"/>
</dbReference>
<dbReference type="Pfam" id="PF01916">
    <property type="entry name" value="DS"/>
    <property type="match status" value="1"/>
</dbReference>
<evidence type="ECO:0000256" key="1">
    <source>
        <dbReference type="ARBA" id="ARBA00009892"/>
    </source>
</evidence>
<comment type="similarity">
    <text evidence="1">Belongs to the deoxyhypusine synthase family.</text>
</comment>
<proteinExistence type="inferred from homology"/>
<sequence length="94" mass="10677">MFVPEDSYGAIIEDKMQEFLEKLCEGKKVWAPRELWKELGKELGEDSILYWCWRNHIPVIVPGPTDGAVGYNFGSSPRPTEISARSPQGRATHE</sequence>
<organism evidence="4">
    <name type="scientific">Candidatus Caldatribacterium californiense</name>
    <dbReference type="NCBI Taxonomy" id="1454726"/>
    <lineage>
        <taxon>Bacteria</taxon>
        <taxon>Pseudomonadati</taxon>
        <taxon>Atribacterota</taxon>
        <taxon>Atribacteria</taxon>
        <taxon>Atribacterales</taxon>
        <taxon>Candidatus Caldatribacteriaceae</taxon>
        <taxon>Candidatus Caldatribacterium</taxon>
    </lineage>
</organism>
<accession>A0A7V3YN71</accession>
<protein>
    <submittedName>
        <fullName evidence="4">Uncharacterized protein</fullName>
    </submittedName>
</protein>
<feature type="region of interest" description="Disordered" evidence="3">
    <location>
        <begin position="73"/>
        <end position="94"/>
    </location>
</feature>
<dbReference type="InterPro" id="IPR036982">
    <property type="entry name" value="Deoxyhypusine_synthase_sf"/>
</dbReference>
<comment type="caution">
    <text evidence="4">The sequence shown here is derived from an EMBL/GenBank/DDBJ whole genome shotgun (WGS) entry which is preliminary data.</text>
</comment>
<name>A0A7V3YN71_9BACT</name>